<reference evidence="5 6" key="3">
    <citation type="submission" date="2014-12" db="EMBL/GenBank/DDBJ databases">
        <authorList>
            <person name="Jaenicke S."/>
        </authorList>
    </citation>
    <scope>NUCLEOTIDE SEQUENCE [LARGE SCALE GENOMIC DNA]</scope>
</reference>
<reference evidence="1" key="1">
    <citation type="submission" date="2014-12" db="EMBL/GenBank/DDBJ databases">
        <title>Whole genome sequences of four Staphylococcus schleiferi canine isolates.</title>
        <authorList>
            <person name="Misic A.M."/>
            <person name="Cain C."/>
            <person name="Morris D.O."/>
            <person name="Rankin S."/>
            <person name="Beiting D."/>
        </authorList>
    </citation>
    <scope>NUCLEOTIDE SEQUENCE</scope>
    <source>
        <strain evidence="1">ASB11</strain>
        <strain evidence="2">ASB13</strain>
        <strain evidence="3">ASB9</strain>
    </source>
</reference>
<protein>
    <submittedName>
        <fullName evidence="1">Putative Outer membrane protein</fullName>
    </submittedName>
</protein>
<reference evidence="4" key="2">
    <citation type="submission" date="2014-12" db="EMBL/GenBank/DDBJ databases">
        <authorList>
            <person name="Smet A."/>
        </authorList>
    </citation>
    <scope>NUCLEOTIDE SEQUENCE [LARGE SCALE GENOMIC DNA]</scope>
</reference>
<evidence type="ECO:0000313" key="4">
    <source>
        <dbReference type="Proteomes" id="UP000038622"/>
    </source>
</evidence>
<evidence type="ECO:0000313" key="6">
    <source>
        <dbReference type="Proteomes" id="UP000045175"/>
    </source>
</evidence>
<sequence length="169" mass="19416">MRYYGSFSYQRGVFYNRNISSLNDFVYGAGVDALYNFYESKDSKYTTGVFLGFMLAGSSWVVPGYHNLHAAMQAIDAMGGHSVMHTSYFQIPLNIGFRTNVTKHHGFEVGLRIPLAANYYFKGSLNGAHLETTYKRNVAVYFNYVYNFKQERQALKTSFFMHPLVRVLF</sequence>
<dbReference type="EMBL" id="CDMN01000052">
    <property type="protein sequence ID" value="CRF44694.1"/>
    <property type="molecule type" value="Genomic_DNA"/>
</dbReference>
<dbReference type="Proteomes" id="UP000045175">
    <property type="component" value="Unassembled WGS sequence"/>
</dbReference>
<name>A0A0K2X882_9HELI</name>
<evidence type="ECO:0000313" key="2">
    <source>
        <dbReference type="EMBL" id="CRF42124.1"/>
    </source>
</evidence>
<dbReference type="STRING" id="1578720.HAL011_06680"/>
<evidence type="ECO:0000313" key="1">
    <source>
        <dbReference type="EMBL" id="CRF40899.1"/>
    </source>
</evidence>
<dbReference type="Proteomes" id="UP000041394">
    <property type="component" value="Unassembled WGS sequence"/>
</dbReference>
<keyword evidence="4" id="KW-1185">Reference proteome</keyword>
<evidence type="ECO:0000313" key="3">
    <source>
        <dbReference type="EMBL" id="CRF44694.1"/>
    </source>
</evidence>
<dbReference type="EMBL" id="CDMH01000013">
    <property type="protein sequence ID" value="CRF42124.1"/>
    <property type="molecule type" value="Genomic_DNA"/>
</dbReference>
<gene>
    <name evidence="1" type="ORF">HAL011_06680</name>
    <name evidence="2" type="ORF">HAL013_02810</name>
    <name evidence="3" type="ORF">HAL09_12970</name>
</gene>
<dbReference type="RefSeq" id="WP_053940798.1">
    <property type="nucleotide sequence ID" value="NZ_CDMH01000013.1"/>
</dbReference>
<dbReference type="PRINTS" id="PR01776">
    <property type="entry name" value="HPOMPFAMILY"/>
</dbReference>
<dbReference type="InterPro" id="IPR002718">
    <property type="entry name" value="OMP_Helicobacter"/>
</dbReference>
<dbReference type="Proteomes" id="UP000038622">
    <property type="component" value="Unassembled WGS sequence"/>
</dbReference>
<proteinExistence type="predicted"/>
<dbReference type="Pfam" id="PF01856">
    <property type="entry name" value="HP_OMP"/>
    <property type="match status" value="1"/>
</dbReference>
<accession>A0A0K2X882</accession>
<dbReference type="AlphaFoldDB" id="A0A0K2X882"/>
<evidence type="ECO:0000313" key="5">
    <source>
        <dbReference type="Proteomes" id="UP000041394"/>
    </source>
</evidence>
<dbReference type="EMBL" id="CDML01000018">
    <property type="protein sequence ID" value="CRF40899.1"/>
    <property type="molecule type" value="Genomic_DNA"/>
</dbReference>
<organism evidence="1 4">
    <name type="scientific">Helicobacter ailurogastricus</name>
    <dbReference type="NCBI Taxonomy" id="1578720"/>
    <lineage>
        <taxon>Bacteria</taxon>
        <taxon>Pseudomonadati</taxon>
        <taxon>Campylobacterota</taxon>
        <taxon>Epsilonproteobacteria</taxon>
        <taxon>Campylobacterales</taxon>
        <taxon>Helicobacteraceae</taxon>
        <taxon>Helicobacter</taxon>
    </lineage>
</organism>